<reference evidence="2 3" key="2">
    <citation type="submission" date="2023-12" db="EMBL/GenBank/DDBJ databases">
        <title>Description of an unclassified Opitutus bacterium of Verrucomicrobiota.</title>
        <authorList>
            <person name="Zhang D.-F."/>
        </authorList>
    </citation>
    <scope>NUCLEOTIDE SEQUENCE [LARGE SCALE GENOMIC DNA]</scope>
    <source>
        <strain evidence="2 3">WL0086</strain>
    </source>
</reference>
<evidence type="ECO:0000313" key="2">
    <source>
        <dbReference type="EMBL" id="WRQ88048.1"/>
    </source>
</evidence>
<name>A0ABZ1C8M1_9BACT</name>
<keyword evidence="3" id="KW-1185">Reference proteome</keyword>
<sequence>MSGRTIIIGDIHGCHAEFTALLNRVQPRSDDRVVLLGDLINRGPDSCRVLDIAREVQATILLGNHELRLLEHRRTGGKTKLKETDAATLTQLRPTDWDLLESLPLTLHLPELNVVCVHGGFLPGQPWQSQPAEVVTRIQVIDRAGLPHKRATCPDGVLWADLWSGPPFVVYGHTPRPDIYKLKWSAGIDTSCVAGGHLTAYVLPERRFVQVQAARRYYG</sequence>
<dbReference type="RefSeq" id="WP_221028917.1">
    <property type="nucleotide sequence ID" value="NZ_CP139781.1"/>
</dbReference>
<evidence type="ECO:0000259" key="1">
    <source>
        <dbReference type="Pfam" id="PF00149"/>
    </source>
</evidence>
<gene>
    <name evidence="2" type="ORF">K1X11_001425</name>
</gene>
<dbReference type="Gene3D" id="3.60.21.10">
    <property type="match status" value="1"/>
</dbReference>
<feature type="domain" description="Calcineurin-like phosphoesterase" evidence="1">
    <location>
        <begin position="4"/>
        <end position="184"/>
    </location>
</feature>
<dbReference type="SUPFAM" id="SSF56300">
    <property type="entry name" value="Metallo-dependent phosphatases"/>
    <property type="match status" value="1"/>
</dbReference>
<dbReference type="EMBL" id="CP139781">
    <property type="protein sequence ID" value="WRQ88048.1"/>
    <property type="molecule type" value="Genomic_DNA"/>
</dbReference>
<dbReference type="Pfam" id="PF00149">
    <property type="entry name" value="Metallophos"/>
    <property type="match status" value="1"/>
</dbReference>
<dbReference type="PANTHER" id="PTHR42850">
    <property type="entry name" value="METALLOPHOSPHOESTERASE"/>
    <property type="match status" value="1"/>
</dbReference>
<dbReference type="InterPro" id="IPR029052">
    <property type="entry name" value="Metallo-depent_PP-like"/>
</dbReference>
<dbReference type="Proteomes" id="UP000738431">
    <property type="component" value="Chromosome"/>
</dbReference>
<protein>
    <submittedName>
        <fullName evidence="2">Metallophosphoesterase</fullName>
    </submittedName>
</protein>
<dbReference type="InterPro" id="IPR050126">
    <property type="entry name" value="Ap4A_hydrolase"/>
</dbReference>
<dbReference type="InterPro" id="IPR004843">
    <property type="entry name" value="Calcineurin-like_PHP"/>
</dbReference>
<proteinExistence type="predicted"/>
<evidence type="ECO:0000313" key="3">
    <source>
        <dbReference type="Proteomes" id="UP000738431"/>
    </source>
</evidence>
<accession>A0ABZ1C8M1</accession>
<dbReference type="PANTHER" id="PTHR42850:SF4">
    <property type="entry name" value="ZINC-DEPENDENT ENDOPOLYPHOSPHATASE"/>
    <property type="match status" value="1"/>
</dbReference>
<organism evidence="2 3">
    <name type="scientific">Actomonas aquatica</name>
    <dbReference type="NCBI Taxonomy" id="2866162"/>
    <lineage>
        <taxon>Bacteria</taxon>
        <taxon>Pseudomonadati</taxon>
        <taxon>Verrucomicrobiota</taxon>
        <taxon>Opitutia</taxon>
        <taxon>Opitutales</taxon>
        <taxon>Opitutaceae</taxon>
        <taxon>Actomonas</taxon>
    </lineage>
</organism>
<reference evidence="2 3" key="1">
    <citation type="submission" date="2021-08" db="EMBL/GenBank/DDBJ databases">
        <authorList>
            <person name="Zhang D."/>
            <person name="Zhang A."/>
            <person name="Wang L."/>
        </authorList>
    </citation>
    <scope>NUCLEOTIDE SEQUENCE [LARGE SCALE GENOMIC DNA]</scope>
    <source>
        <strain evidence="2 3">WL0086</strain>
    </source>
</reference>